<dbReference type="Proteomes" id="UP000595268">
    <property type="component" value="Segment"/>
</dbReference>
<accession>A0A7T7CL37</accession>
<sequence>MSTKFIVGQTYRVKPEWIEAWMMPYGVTPRDPLVKLIMKEDADDVHLYETHSGEHIYLASQRLQWFDEKSAMREVVPESVSGTNPSLLMVDEFEWSLPAGTFFRVANKHTPLYMVMSNSHVFNLTDKQMHTTDSLRFKGKQLVVANVSITEAL</sequence>
<evidence type="ECO:0000313" key="2">
    <source>
        <dbReference type="Proteomes" id="UP000595268"/>
    </source>
</evidence>
<name>A0A7T7CL37_9CAUD</name>
<protein>
    <submittedName>
        <fullName evidence="1">Uncharacterized protein</fullName>
    </submittedName>
</protein>
<reference evidence="1 2" key="1">
    <citation type="submission" date="2020-12" db="EMBL/GenBank/DDBJ databases">
        <authorList>
            <person name="Rakov C."/>
            <person name="Alkalay-Oren S."/>
            <person name="Coppenhagen-Glazer S."/>
            <person name="Hazan R."/>
        </authorList>
    </citation>
    <scope>NUCLEOTIDE SEQUENCE [LARGE SCALE GENOMIC DNA]</scope>
</reference>
<keyword evidence="2" id="KW-1185">Reference proteome</keyword>
<organism evidence="1 2">
    <name type="scientific">Providencia phage PSTRCR_120</name>
    <dbReference type="NCBI Taxonomy" id="2800826"/>
    <lineage>
        <taxon>Viruses</taxon>
        <taxon>Duplodnaviria</taxon>
        <taxon>Heunggongvirae</taxon>
        <taxon>Uroviricota</taxon>
        <taxon>Caudoviricetes</taxon>
        <taxon>Autographivirales</taxon>
        <taxon>Autotranscriptaviridae</taxon>
        <taxon>Studiervirinae</taxon>
        <taxon>Solymavirus</taxon>
        <taxon>Solymavirus PSTRCR120</taxon>
    </lineage>
</organism>
<dbReference type="EMBL" id="MW358928">
    <property type="protein sequence ID" value="QQK88342.1"/>
    <property type="molecule type" value="Genomic_DNA"/>
</dbReference>
<evidence type="ECO:0000313" key="1">
    <source>
        <dbReference type="EMBL" id="QQK88342.1"/>
    </source>
</evidence>
<proteinExistence type="predicted"/>